<evidence type="ECO:0000256" key="5">
    <source>
        <dbReference type="ARBA" id="ARBA00023277"/>
    </source>
</evidence>
<dbReference type="InterPro" id="IPR036291">
    <property type="entry name" value="NAD(P)-bd_dom_sf"/>
</dbReference>
<evidence type="ECO:0000313" key="7">
    <source>
        <dbReference type="EMBL" id="OOL79712.1"/>
    </source>
</evidence>
<dbReference type="Gene3D" id="3.40.50.720">
    <property type="entry name" value="NAD(P)-binding Rossmann-like Domain"/>
    <property type="match status" value="1"/>
</dbReference>
<dbReference type="GO" id="GO:0004345">
    <property type="term" value="F:glucose-6-phosphate dehydrogenase activity"/>
    <property type="evidence" value="ECO:0007669"/>
    <property type="project" value="TreeGrafter"/>
</dbReference>
<evidence type="ECO:0000256" key="4">
    <source>
        <dbReference type="ARBA" id="ARBA00023002"/>
    </source>
</evidence>
<feature type="non-terminal residue" evidence="7">
    <location>
        <position position="63"/>
    </location>
</feature>
<dbReference type="GO" id="GO:0006006">
    <property type="term" value="P:glucose metabolic process"/>
    <property type="evidence" value="ECO:0007669"/>
    <property type="project" value="UniProtKB-KW"/>
</dbReference>
<name>A0A1S8KJ41_ENTFC</name>
<dbReference type="Pfam" id="PF00479">
    <property type="entry name" value="G6PD_N"/>
    <property type="match status" value="1"/>
</dbReference>
<keyword evidence="3" id="KW-0521">NADP</keyword>
<dbReference type="GO" id="GO:0005829">
    <property type="term" value="C:cytosol"/>
    <property type="evidence" value="ECO:0007669"/>
    <property type="project" value="TreeGrafter"/>
</dbReference>
<comment type="pathway">
    <text evidence="1">Carbohydrate degradation; pentose phosphate pathway; D-ribulose 5-phosphate from D-glucose 6-phosphate (oxidative stage): step 1/3.</text>
</comment>
<sequence length="63" mass="7314">MSNEKNVLFTIFGGTGDLAQRKLYPSLFRLYRKGNLGEHFAVIGTARRPWSDEHYREVVKETI</sequence>
<protein>
    <recommendedName>
        <fullName evidence="6">Glucose-6-phosphate dehydrogenase NAD-binding domain-containing protein</fullName>
    </recommendedName>
</protein>
<dbReference type="Proteomes" id="UP000191171">
    <property type="component" value="Unassembled WGS sequence"/>
</dbReference>
<dbReference type="SUPFAM" id="SSF51735">
    <property type="entry name" value="NAD(P)-binding Rossmann-fold domains"/>
    <property type="match status" value="1"/>
</dbReference>
<gene>
    <name evidence="7" type="ORF">B1P95_15145</name>
</gene>
<evidence type="ECO:0000313" key="8">
    <source>
        <dbReference type="Proteomes" id="UP000191171"/>
    </source>
</evidence>
<keyword evidence="5" id="KW-0119">Carbohydrate metabolism</keyword>
<accession>A0A1S8KJ41</accession>
<feature type="domain" description="Glucose-6-phosphate dehydrogenase NAD-binding" evidence="6">
    <location>
        <begin position="11"/>
        <end position="63"/>
    </location>
</feature>
<dbReference type="GO" id="GO:0009051">
    <property type="term" value="P:pentose-phosphate shunt, oxidative branch"/>
    <property type="evidence" value="ECO:0007669"/>
    <property type="project" value="TreeGrafter"/>
</dbReference>
<reference evidence="7 8" key="1">
    <citation type="submission" date="2017-02" db="EMBL/GenBank/DDBJ databases">
        <title>Clonality and virulence of isolates of VRE in Hematopoietic Stem Cell Transplanted (HSCT) patients.</title>
        <authorList>
            <person name="Marchi A.P."/>
            <person name="Martins R.C."/>
            <person name="Marie S.K."/>
            <person name="Levin A.S."/>
            <person name="Costa S.F."/>
        </authorList>
    </citation>
    <scope>NUCLEOTIDE SEQUENCE [LARGE SCALE GENOMIC DNA]</scope>
    <source>
        <strain evidence="7 8">LIM1759</strain>
    </source>
</reference>
<proteinExistence type="predicted"/>
<dbReference type="PANTHER" id="PTHR23429">
    <property type="entry name" value="GLUCOSE-6-PHOSPHATE 1-DEHYDROGENASE G6PD"/>
    <property type="match status" value="1"/>
</dbReference>
<dbReference type="InterPro" id="IPR022674">
    <property type="entry name" value="G6P_DH_NAD-bd"/>
</dbReference>
<dbReference type="EMBL" id="MVGJ01000196">
    <property type="protein sequence ID" value="OOL79712.1"/>
    <property type="molecule type" value="Genomic_DNA"/>
</dbReference>
<dbReference type="AlphaFoldDB" id="A0A1S8KJ41"/>
<keyword evidence="4" id="KW-0560">Oxidoreductase</keyword>
<dbReference type="PANTHER" id="PTHR23429:SF0">
    <property type="entry name" value="GLUCOSE-6-PHOSPHATE 1-DEHYDROGENASE"/>
    <property type="match status" value="1"/>
</dbReference>
<evidence type="ECO:0000256" key="3">
    <source>
        <dbReference type="ARBA" id="ARBA00022857"/>
    </source>
</evidence>
<evidence type="ECO:0000256" key="2">
    <source>
        <dbReference type="ARBA" id="ARBA00022526"/>
    </source>
</evidence>
<keyword evidence="2" id="KW-0313">Glucose metabolism</keyword>
<evidence type="ECO:0000259" key="6">
    <source>
        <dbReference type="Pfam" id="PF00479"/>
    </source>
</evidence>
<dbReference type="GO" id="GO:0050661">
    <property type="term" value="F:NADP binding"/>
    <property type="evidence" value="ECO:0007669"/>
    <property type="project" value="InterPro"/>
</dbReference>
<evidence type="ECO:0000256" key="1">
    <source>
        <dbReference type="ARBA" id="ARBA00004937"/>
    </source>
</evidence>
<comment type="caution">
    <text evidence="7">The sequence shown here is derived from an EMBL/GenBank/DDBJ whole genome shotgun (WGS) entry which is preliminary data.</text>
</comment>
<organism evidence="7 8">
    <name type="scientific">Enterococcus faecium</name>
    <name type="common">Streptococcus faecium</name>
    <dbReference type="NCBI Taxonomy" id="1352"/>
    <lineage>
        <taxon>Bacteria</taxon>
        <taxon>Bacillati</taxon>
        <taxon>Bacillota</taxon>
        <taxon>Bacilli</taxon>
        <taxon>Lactobacillales</taxon>
        <taxon>Enterococcaceae</taxon>
        <taxon>Enterococcus</taxon>
    </lineage>
</organism>
<dbReference type="InterPro" id="IPR001282">
    <property type="entry name" value="G6P_DH"/>
</dbReference>